<dbReference type="Xenbase" id="XB-GENE-5775796">
    <property type="gene designation" value="cass4"/>
</dbReference>
<dbReference type="PANTHER" id="PTHR10654:SF19">
    <property type="entry name" value="CAS SCAFFOLDING PROTEIN FAMILY MEMBER 4"/>
    <property type="match status" value="1"/>
</dbReference>
<evidence type="ECO:0000256" key="9">
    <source>
        <dbReference type="PROSITE-ProRule" id="PRU00192"/>
    </source>
</evidence>
<keyword evidence="8" id="KW-0965">Cell junction</keyword>
<name>A0A803JXZ9_XENTR</name>
<dbReference type="CDD" id="cd11568">
    <property type="entry name" value="FAT-like_CASS4_C"/>
    <property type="match status" value="1"/>
</dbReference>
<sequence>MLTADWLLWVALPVRQHKTPASPFIDSTMSSFLQNMLARAQFDNKADSPDELTFRKGDILTVLDQNIPGSEGWWRCYLHGRQGLVPANRLQLFTIIKNDTPSVQSYYGTLGRQQSQQNIYQVPSAPKITSLPTYEQMDSVYIVPLTPKSLSGDLYQTPVSSPAQIYYEKANGSSSQHLFTLPRACRASKPASITQSELYDVPPSVHNTPPSHQSSAAPSPVGRRSPFSTSPEQIQQQIYDIPAGTDTQGRRGLAEIYDIPPSGKSPQDKKDASIKGCYYNTLPAPRKSDWIYDVPVSPERNDTKTCRKISLDRQMVYDVPPTRYGSSTDGTCVTGQIYNTPPLQKASPAACQNVYDIPPSLDLGYGSMKKNTSCIWKQRAENISSKENVYDIPRGSTGAFLAKTEMTSPASDTPIYEVPPPLPRYRKVSLNSAETDRLSISSSESCTSTLSSSSSASDESFTMSLPEVSIKEETLELDVAIKEITQLQERVSSSIASLMIFVSSKWRLQEHMVANLEDIHKAVDSIIASLQVFLDFAQRIRANASQLKDSNIQLRIKTQLQTLMDSFQMLFLNKEVIDRCNWSLQALVMDKPLTSPDDLDRFVMVARTIPDDIKRFVSIIIANGKLLFRKREEQTKPKEEIILSKPQVPPHKDPNVGQQSACVNKAENIRHRKHPLPRQKTVDDSDYVHLQKKEEFERAKAIFSHQQLENKIQTEEKRKGWITPESLISGSEKQEKKDELPTMKEPSSPTPKQDVAHSPESPKKFNLSEHSCLYFGALQKAIGVFNNSLSNNQPPEIFITHGKLIIMVGQKLVDSVCQDVKSSEVRNDVLFKSSELCGLLKNLALATKTAAIQYPNPAALRDMETRMDELLKHTQIFRAMAE</sequence>
<dbReference type="Bgee" id="ENSXETG00000012029">
    <property type="expression patterns" value="Expressed in neurula embryo and 6 other cell types or tissues"/>
</dbReference>
<dbReference type="SMART" id="SM00326">
    <property type="entry name" value="SH3"/>
    <property type="match status" value="1"/>
</dbReference>
<dbReference type="Ensembl" id="ENSXETT00000121686">
    <property type="protein sequence ID" value="ENSXETP00000112914"/>
    <property type="gene ID" value="ENSXETG00000012029"/>
</dbReference>
<evidence type="ECO:0000259" key="11">
    <source>
        <dbReference type="PROSITE" id="PS50002"/>
    </source>
</evidence>
<dbReference type="GO" id="GO:0005925">
    <property type="term" value="C:focal adhesion"/>
    <property type="evidence" value="ECO:0007669"/>
    <property type="project" value="UniProtKB-SubCell"/>
</dbReference>
<evidence type="ECO:0000256" key="2">
    <source>
        <dbReference type="ARBA" id="ARBA00004496"/>
    </source>
</evidence>
<dbReference type="Pfam" id="PF08824">
    <property type="entry name" value="Serine_rich"/>
    <property type="match status" value="1"/>
</dbReference>
<feature type="compositionally biased region" description="Low complexity" evidence="10">
    <location>
        <begin position="209"/>
        <end position="220"/>
    </location>
</feature>
<dbReference type="Gene3D" id="2.30.30.40">
    <property type="entry name" value="SH3 Domains"/>
    <property type="match status" value="1"/>
</dbReference>
<dbReference type="FunFam" id="2.30.30.40:FF:000009">
    <property type="entry name" value="Breast cancer anti-estrogen resistance 1"/>
    <property type="match status" value="1"/>
</dbReference>
<comment type="similarity">
    <text evidence="3">Belongs to the CAS family.</text>
</comment>
<dbReference type="AlphaFoldDB" id="A0A803JXZ9"/>
<dbReference type="CDD" id="cd12000">
    <property type="entry name" value="SH3_CASS4"/>
    <property type="match status" value="1"/>
</dbReference>
<keyword evidence="7" id="KW-0130">Cell adhesion</keyword>
<evidence type="ECO:0000313" key="12">
    <source>
        <dbReference type="Ensembl" id="ENSXETP00000112914"/>
    </source>
</evidence>
<accession>A0A803JXZ9</accession>
<organism evidence="12">
    <name type="scientific">Xenopus tropicalis</name>
    <name type="common">Western clawed frog</name>
    <name type="synonym">Silurana tropicalis</name>
    <dbReference type="NCBI Taxonomy" id="8364"/>
    <lineage>
        <taxon>Eukaryota</taxon>
        <taxon>Metazoa</taxon>
        <taxon>Chordata</taxon>
        <taxon>Craniata</taxon>
        <taxon>Vertebrata</taxon>
        <taxon>Euteleostomi</taxon>
        <taxon>Amphibia</taxon>
        <taxon>Batrachia</taxon>
        <taxon>Anura</taxon>
        <taxon>Pipoidea</taxon>
        <taxon>Pipidae</taxon>
        <taxon>Xenopodinae</taxon>
        <taxon>Xenopus</taxon>
        <taxon>Silurana</taxon>
    </lineage>
</organism>
<dbReference type="PANTHER" id="PTHR10654">
    <property type="entry name" value="CAS SCAFFOLDING PROTEIN"/>
    <property type="match status" value="1"/>
</dbReference>
<dbReference type="Pfam" id="PF14604">
    <property type="entry name" value="SH3_9"/>
    <property type="match status" value="1"/>
</dbReference>
<dbReference type="CDD" id="cd11551">
    <property type="entry name" value="Serine_rich_CASS4"/>
    <property type="match status" value="1"/>
</dbReference>
<dbReference type="Gene3D" id="1.20.120.830">
    <property type="entry name" value="Serine-rich domain"/>
    <property type="match status" value="1"/>
</dbReference>
<evidence type="ECO:0000256" key="7">
    <source>
        <dbReference type="ARBA" id="ARBA00022889"/>
    </source>
</evidence>
<evidence type="ECO:0000256" key="3">
    <source>
        <dbReference type="ARBA" id="ARBA00007848"/>
    </source>
</evidence>
<dbReference type="FunCoup" id="A0A803JXZ9">
    <property type="interactions" value="206"/>
</dbReference>
<keyword evidence="4 9" id="KW-0728">SH3 domain</keyword>
<dbReference type="InterPro" id="IPR037362">
    <property type="entry name" value="CAS_fam"/>
</dbReference>
<reference evidence="12" key="2">
    <citation type="submission" date="2021-03" db="UniProtKB">
        <authorList>
            <consortium name="Ensembl"/>
        </authorList>
    </citation>
    <scope>IDENTIFICATION</scope>
</reference>
<feature type="compositionally biased region" description="Basic and acidic residues" evidence="10">
    <location>
        <begin position="754"/>
        <end position="763"/>
    </location>
</feature>
<dbReference type="Pfam" id="PF12026">
    <property type="entry name" value="CAS_C"/>
    <property type="match status" value="1"/>
</dbReference>
<feature type="region of interest" description="Disordered" evidence="10">
    <location>
        <begin position="200"/>
        <end position="233"/>
    </location>
</feature>
<dbReference type="PROSITE" id="PS50002">
    <property type="entry name" value="SH3"/>
    <property type="match status" value="1"/>
</dbReference>
<dbReference type="Gene3D" id="1.20.120.230">
    <property type="entry name" value="Alpha-catenin/vinculin-like"/>
    <property type="match status" value="1"/>
</dbReference>
<dbReference type="InterPro" id="IPR038319">
    <property type="entry name" value="Serine_rich_sf"/>
</dbReference>
<dbReference type="SUPFAM" id="SSF50044">
    <property type="entry name" value="SH3-domain"/>
    <property type="match status" value="1"/>
</dbReference>
<dbReference type="InterPro" id="IPR035744">
    <property type="entry name" value="CASS4_SH3"/>
</dbReference>
<keyword evidence="6" id="KW-0597">Phosphoprotein</keyword>
<dbReference type="InterPro" id="IPR014928">
    <property type="entry name" value="Serine_rich_dom"/>
</dbReference>
<dbReference type="FunFam" id="1.20.120.830:FF:000001">
    <property type="entry name" value="BCAR1 scaffold protein, Cas family member"/>
    <property type="match status" value="1"/>
</dbReference>
<dbReference type="GO" id="GO:0005737">
    <property type="term" value="C:cytoplasm"/>
    <property type="evidence" value="ECO:0007669"/>
    <property type="project" value="UniProtKB-SubCell"/>
</dbReference>
<dbReference type="GO" id="GO:0007155">
    <property type="term" value="P:cell adhesion"/>
    <property type="evidence" value="ECO:0007669"/>
    <property type="project" value="UniProtKB-KW"/>
</dbReference>
<proteinExistence type="inferred from homology"/>
<evidence type="ECO:0000256" key="4">
    <source>
        <dbReference type="ARBA" id="ARBA00022443"/>
    </source>
</evidence>
<gene>
    <name evidence="12" type="primary">cass4</name>
</gene>
<keyword evidence="5" id="KW-0963">Cytoplasm</keyword>
<dbReference type="GeneTree" id="ENSGT00950000183008"/>
<evidence type="ECO:0000256" key="10">
    <source>
        <dbReference type="SAM" id="MobiDB-lite"/>
    </source>
</evidence>
<dbReference type="InterPro" id="IPR036028">
    <property type="entry name" value="SH3-like_dom_sf"/>
</dbReference>
<evidence type="ECO:0000256" key="5">
    <source>
        <dbReference type="ARBA" id="ARBA00022490"/>
    </source>
</evidence>
<feature type="domain" description="SH3" evidence="11">
    <location>
        <begin position="33"/>
        <end position="95"/>
    </location>
</feature>
<dbReference type="InterPro" id="IPR021901">
    <property type="entry name" value="CAS_C"/>
</dbReference>
<comment type="subcellular location">
    <subcellularLocation>
        <location evidence="1">Cell junction</location>
        <location evidence="1">Focal adhesion</location>
    </subcellularLocation>
    <subcellularLocation>
        <location evidence="2">Cytoplasm</location>
    </subcellularLocation>
</comment>
<dbReference type="InParanoid" id="A0A803JXZ9"/>
<protein>
    <submittedName>
        <fullName evidence="12">Cas scaffold protein family member 4</fullName>
    </submittedName>
</protein>
<evidence type="ECO:0000256" key="8">
    <source>
        <dbReference type="ARBA" id="ARBA00022949"/>
    </source>
</evidence>
<evidence type="ECO:0000256" key="6">
    <source>
        <dbReference type="ARBA" id="ARBA00022553"/>
    </source>
</evidence>
<feature type="region of interest" description="Disordered" evidence="10">
    <location>
        <begin position="721"/>
        <end position="763"/>
    </location>
</feature>
<dbReference type="FunFam" id="1.20.120.230:FF:000038">
    <property type="entry name" value="Cas scaffold protein family member 4"/>
    <property type="match status" value="1"/>
</dbReference>
<evidence type="ECO:0000256" key="1">
    <source>
        <dbReference type="ARBA" id="ARBA00004246"/>
    </source>
</evidence>
<reference evidence="12" key="1">
    <citation type="journal article" date="2010" name="Science">
        <title>The genome of the Western clawed frog Xenopus tropicalis.</title>
        <authorList>
            <person name="Hellsten U."/>
            <person name="Harland R.M."/>
            <person name="Gilchrist M.J."/>
            <person name="Hendrix D."/>
            <person name="Jurka J."/>
            <person name="Kapitonov V."/>
            <person name="Ovcharenko I."/>
            <person name="Putnam N.H."/>
            <person name="Shu S."/>
            <person name="Taher L."/>
            <person name="Blitz I.L."/>
            <person name="Blumberg B."/>
            <person name="Dichmann D.S."/>
            <person name="Dubchak I."/>
            <person name="Amaya E."/>
            <person name="Detter J.C."/>
            <person name="Fletcher R."/>
            <person name="Gerhard D.S."/>
            <person name="Goodstein D."/>
            <person name="Graves T."/>
            <person name="Grigoriev I.V."/>
            <person name="Grimwood J."/>
            <person name="Kawashima T."/>
            <person name="Lindquist E."/>
            <person name="Lucas S.M."/>
            <person name="Mead P.E."/>
            <person name="Mitros T."/>
            <person name="Ogino H."/>
            <person name="Ohta Y."/>
            <person name="Poliakov A.V."/>
            <person name="Pollet N."/>
            <person name="Robert J."/>
            <person name="Salamov A."/>
            <person name="Sater A.K."/>
            <person name="Schmutz J."/>
            <person name="Terry A."/>
            <person name="Vize P.D."/>
            <person name="Warren W.C."/>
            <person name="Wells D."/>
            <person name="Wills A."/>
            <person name="Wilson R.K."/>
            <person name="Zimmerman L.B."/>
            <person name="Zorn A.M."/>
            <person name="Grainger R."/>
            <person name="Grammer T."/>
            <person name="Khokha M.K."/>
            <person name="Richardson P.M."/>
            <person name="Rokhsar D.S."/>
        </authorList>
    </citation>
    <scope>NUCLEOTIDE SEQUENCE [LARGE SCALE GENOMIC DNA]</scope>
    <source>
        <strain evidence="12">Nigerian</strain>
    </source>
</reference>
<feature type="compositionally biased region" description="Basic and acidic residues" evidence="10">
    <location>
        <begin position="732"/>
        <end position="742"/>
    </location>
</feature>
<dbReference type="InterPro" id="IPR001452">
    <property type="entry name" value="SH3_domain"/>
</dbReference>